<keyword evidence="4" id="KW-1185">Reference proteome</keyword>
<dbReference type="Pfam" id="PF07859">
    <property type="entry name" value="Abhydrolase_3"/>
    <property type="match status" value="1"/>
</dbReference>
<dbReference type="InterPro" id="IPR013094">
    <property type="entry name" value="AB_hydrolase_3"/>
</dbReference>
<organism evidence="3 4">
    <name type="scientific">Malus baccata</name>
    <name type="common">Siberian crab apple</name>
    <name type="synonym">Pyrus baccata</name>
    <dbReference type="NCBI Taxonomy" id="106549"/>
    <lineage>
        <taxon>Eukaryota</taxon>
        <taxon>Viridiplantae</taxon>
        <taxon>Streptophyta</taxon>
        <taxon>Embryophyta</taxon>
        <taxon>Tracheophyta</taxon>
        <taxon>Spermatophyta</taxon>
        <taxon>Magnoliopsida</taxon>
        <taxon>eudicotyledons</taxon>
        <taxon>Gunneridae</taxon>
        <taxon>Pentapetalae</taxon>
        <taxon>rosids</taxon>
        <taxon>fabids</taxon>
        <taxon>Rosales</taxon>
        <taxon>Rosaceae</taxon>
        <taxon>Amygdaloideae</taxon>
        <taxon>Maleae</taxon>
        <taxon>Malus</taxon>
    </lineage>
</organism>
<gene>
    <name evidence="3" type="ORF">C1H46_024117</name>
</gene>
<dbReference type="InterPro" id="IPR050466">
    <property type="entry name" value="Carboxylest/Gibb_receptor"/>
</dbReference>
<accession>A0A540LVD2</accession>
<evidence type="ECO:0000313" key="3">
    <source>
        <dbReference type="EMBL" id="TQD90289.1"/>
    </source>
</evidence>
<feature type="domain" description="Alpha/beta hydrolase fold-3" evidence="2">
    <location>
        <begin position="94"/>
        <end position="147"/>
    </location>
</feature>
<comment type="similarity">
    <text evidence="1">Belongs to the 'GDXG' lipolytic enzyme family.</text>
</comment>
<dbReference type="Proteomes" id="UP000315295">
    <property type="component" value="Unassembled WGS sequence"/>
</dbReference>
<dbReference type="AlphaFoldDB" id="A0A540LVD2"/>
<name>A0A540LVD2_MALBA</name>
<dbReference type="STRING" id="106549.A0A540LVD2"/>
<dbReference type="SUPFAM" id="SSF53474">
    <property type="entry name" value="alpha/beta-Hydrolases"/>
    <property type="match status" value="1"/>
</dbReference>
<dbReference type="PANTHER" id="PTHR23024">
    <property type="entry name" value="ARYLACETAMIDE DEACETYLASE"/>
    <property type="match status" value="1"/>
</dbReference>
<protein>
    <recommendedName>
        <fullName evidence="2">Alpha/beta hydrolase fold-3 domain-containing protein</fullName>
    </recommendedName>
</protein>
<dbReference type="EMBL" id="VIEB01000456">
    <property type="protein sequence ID" value="TQD90289.1"/>
    <property type="molecule type" value="Genomic_DNA"/>
</dbReference>
<comment type="caution">
    <text evidence="3">The sequence shown here is derived from an EMBL/GenBank/DDBJ whole genome shotgun (WGS) entry which is preliminary data.</text>
</comment>
<sequence length="162" mass="18125">MASIAKELAFKSYPFIRIFEDGTVERIPFILHMCPHLLIKIQKLASTPRTSPSQTNPNSQIAFSSRISLKTKPKSFPSWFTTMVVPFAWRLPSHSFTNVISSACSEAKVVAVSVEYRLASENPLPIAYEDCWAALQWVASHSINKGSSDSIFLLLLEGDFFP</sequence>
<dbReference type="Gene3D" id="3.40.50.1820">
    <property type="entry name" value="alpha/beta hydrolase"/>
    <property type="match status" value="1"/>
</dbReference>
<evidence type="ECO:0000313" key="4">
    <source>
        <dbReference type="Proteomes" id="UP000315295"/>
    </source>
</evidence>
<dbReference type="GO" id="GO:0016787">
    <property type="term" value="F:hydrolase activity"/>
    <property type="evidence" value="ECO:0007669"/>
    <property type="project" value="InterPro"/>
</dbReference>
<evidence type="ECO:0000259" key="2">
    <source>
        <dbReference type="Pfam" id="PF07859"/>
    </source>
</evidence>
<proteinExistence type="inferred from homology"/>
<dbReference type="PANTHER" id="PTHR23024:SF551">
    <property type="entry name" value="2-HYDROXYISOFLAVANONE DEHYDRATASE-LIKE"/>
    <property type="match status" value="1"/>
</dbReference>
<evidence type="ECO:0000256" key="1">
    <source>
        <dbReference type="ARBA" id="ARBA00010515"/>
    </source>
</evidence>
<dbReference type="InterPro" id="IPR029058">
    <property type="entry name" value="AB_hydrolase_fold"/>
</dbReference>
<reference evidence="3 4" key="1">
    <citation type="journal article" date="2019" name="G3 (Bethesda)">
        <title>Sequencing of a Wild Apple (Malus baccata) Genome Unravels the Differences Between Cultivated and Wild Apple Species Regarding Disease Resistance and Cold Tolerance.</title>
        <authorList>
            <person name="Chen X."/>
        </authorList>
    </citation>
    <scope>NUCLEOTIDE SEQUENCE [LARGE SCALE GENOMIC DNA]</scope>
    <source>
        <strain evidence="4">cv. Shandingzi</strain>
        <tissue evidence="3">Leaves</tissue>
    </source>
</reference>